<dbReference type="EMBL" id="FRAS01000012">
    <property type="protein sequence ID" value="SHL25749.1"/>
    <property type="molecule type" value="Genomic_DNA"/>
</dbReference>
<dbReference type="Proteomes" id="UP000183947">
    <property type="component" value="Unassembled WGS sequence"/>
</dbReference>
<keyword evidence="2" id="KW-1185">Reference proteome</keyword>
<gene>
    <name evidence="1" type="ORF">SAMN02746009_02430</name>
</gene>
<reference evidence="2" key="1">
    <citation type="submission" date="2016-11" db="EMBL/GenBank/DDBJ databases">
        <authorList>
            <person name="Varghese N."/>
            <person name="Submissions S."/>
        </authorList>
    </citation>
    <scope>NUCLEOTIDE SEQUENCE [LARGE SCALE GENOMIC DNA]</scope>
    <source>
        <strain evidence="2">DSM 18569</strain>
    </source>
</reference>
<name>A0A1M6Z629_9BACT</name>
<sequence>MVPQLPDGPLPVVDPVSKSVIDVRPFMSMLYAKHNGDREHLVGELHQLSNYLMREPEQQQDAATLRRMFNLVADLATALDSIKEIQVAD</sequence>
<dbReference type="STRING" id="1121959.SAMN02746009_02430"/>
<dbReference type="AlphaFoldDB" id="A0A1M6Z629"/>
<organism evidence="1 2">
    <name type="scientific">Hymenobacter psychrotolerans DSM 18569</name>
    <dbReference type="NCBI Taxonomy" id="1121959"/>
    <lineage>
        <taxon>Bacteria</taxon>
        <taxon>Pseudomonadati</taxon>
        <taxon>Bacteroidota</taxon>
        <taxon>Cytophagia</taxon>
        <taxon>Cytophagales</taxon>
        <taxon>Hymenobacteraceae</taxon>
        <taxon>Hymenobacter</taxon>
    </lineage>
</organism>
<protein>
    <submittedName>
        <fullName evidence="1">Uncharacterized protein</fullName>
    </submittedName>
</protein>
<evidence type="ECO:0000313" key="1">
    <source>
        <dbReference type="EMBL" id="SHL25749.1"/>
    </source>
</evidence>
<accession>A0A1M6Z629</accession>
<evidence type="ECO:0000313" key="2">
    <source>
        <dbReference type="Proteomes" id="UP000183947"/>
    </source>
</evidence>
<proteinExistence type="predicted"/>